<dbReference type="OrthoDB" id="5426988at2759"/>
<dbReference type="SUPFAM" id="SSF52540">
    <property type="entry name" value="P-loop containing nucleoside triphosphate hydrolases"/>
    <property type="match status" value="1"/>
</dbReference>
<dbReference type="EMBL" id="JAGPNK010000010">
    <property type="protein sequence ID" value="KAH7312707.1"/>
    <property type="molecule type" value="Genomic_DNA"/>
</dbReference>
<evidence type="ECO:0000313" key="2">
    <source>
        <dbReference type="Proteomes" id="UP000813444"/>
    </source>
</evidence>
<protein>
    <recommendedName>
        <fullName evidence="3">Chloramphenicol phosphotransferase-like protein</fullName>
    </recommendedName>
</protein>
<dbReference type="Proteomes" id="UP000813444">
    <property type="component" value="Unassembled WGS sequence"/>
</dbReference>
<keyword evidence="2" id="KW-1185">Reference proteome</keyword>
<proteinExistence type="predicted"/>
<name>A0A8K0WPZ4_9HYPO</name>
<dbReference type="Gene3D" id="3.40.50.300">
    <property type="entry name" value="P-loop containing nucleotide triphosphate hydrolases"/>
    <property type="match status" value="1"/>
</dbReference>
<gene>
    <name evidence="1" type="ORF">B0I35DRAFT_328032</name>
</gene>
<dbReference type="InterPro" id="IPR027417">
    <property type="entry name" value="P-loop_NTPase"/>
</dbReference>
<sequence>SPNGIIVVLNGFPGTGKLTLLRHLKELLPSDTTCLLHNHLLIDPVAAVIPDRSDEHHELRRLVRAPIFAALRKKARDGYAILMTACLAANNERDNAFFEEHLDLVRGTNIPIIWVNTHCDQPILEQRLRSPGRWNGDKTKLTNVDLLRQILHNHSLIKPDVLDKSLILVSETIDVSGTVEQSVKQLVAIL</sequence>
<reference evidence="1" key="1">
    <citation type="journal article" date="2021" name="Nat. Commun.">
        <title>Genetic determinants of endophytism in the Arabidopsis root mycobiome.</title>
        <authorList>
            <person name="Mesny F."/>
            <person name="Miyauchi S."/>
            <person name="Thiergart T."/>
            <person name="Pickel B."/>
            <person name="Atanasova L."/>
            <person name="Karlsson M."/>
            <person name="Huettel B."/>
            <person name="Barry K.W."/>
            <person name="Haridas S."/>
            <person name="Chen C."/>
            <person name="Bauer D."/>
            <person name="Andreopoulos W."/>
            <person name="Pangilinan J."/>
            <person name="LaButti K."/>
            <person name="Riley R."/>
            <person name="Lipzen A."/>
            <person name="Clum A."/>
            <person name="Drula E."/>
            <person name="Henrissat B."/>
            <person name="Kohler A."/>
            <person name="Grigoriev I.V."/>
            <person name="Martin F.M."/>
            <person name="Hacquard S."/>
        </authorList>
    </citation>
    <scope>NUCLEOTIDE SEQUENCE</scope>
    <source>
        <strain evidence="1">MPI-CAGE-CH-0235</strain>
    </source>
</reference>
<evidence type="ECO:0000313" key="1">
    <source>
        <dbReference type="EMBL" id="KAH7312707.1"/>
    </source>
</evidence>
<organism evidence="1 2">
    <name type="scientific">Stachybotrys elegans</name>
    <dbReference type="NCBI Taxonomy" id="80388"/>
    <lineage>
        <taxon>Eukaryota</taxon>
        <taxon>Fungi</taxon>
        <taxon>Dikarya</taxon>
        <taxon>Ascomycota</taxon>
        <taxon>Pezizomycotina</taxon>
        <taxon>Sordariomycetes</taxon>
        <taxon>Hypocreomycetidae</taxon>
        <taxon>Hypocreales</taxon>
        <taxon>Stachybotryaceae</taxon>
        <taxon>Stachybotrys</taxon>
    </lineage>
</organism>
<comment type="caution">
    <text evidence="1">The sequence shown here is derived from an EMBL/GenBank/DDBJ whole genome shotgun (WGS) entry which is preliminary data.</text>
</comment>
<feature type="non-terminal residue" evidence="1">
    <location>
        <position position="1"/>
    </location>
</feature>
<dbReference type="AlphaFoldDB" id="A0A8K0WPZ4"/>
<accession>A0A8K0WPZ4</accession>
<evidence type="ECO:0008006" key="3">
    <source>
        <dbReference type="Google" id="ProtNLM"/>
    </source>
</evidence>
<feature type="non-terminal residue" evidence="1">
    <location>
        <position position="190"/>
    </location>
</feature>
<dbReference type="Pfam" id="PF07931">
    <property type="entry name" value="CPT"/>
    <property type="match status" value="1"/>
</dbReference>